<name>A0AAE0A6H7_9ROSI</name>
<dbReference type="AlphaFoldDB" id="A0AAE0A6H7"/>
<organism evidence="2 3">
    <name type="scientific">Dipteronia sinensis</name>
    <dbReference type="NCBI Taxonomy" id="43782"/>
    <lineage>
        <taxon>Eukaryota</taxon>
        <taxon>Viridiplantae</taxon>
        <taxon>Streptophyta</taxon>
        <taxon>Embryophyta</taxon>
        <taxon>Tracheophyta</taxon>
        <taxon>Spermatophyta</taxon>
        <taxon>Magnoliopsida</taxon>
        <taxon>eudicotyledons</taxon>
        <taxon>Gunneridae</taxon>
        <taxon>Pentapetalae</taxon>
        <taxon>rosids</taxon>
        <taxon>malvids</taxon>
        <taxon>Sapindales</taxon>
        <taxon>Sapindaceae</taxon>
        <taxon>Hippocastanoideae</taxon>
        <taxon>Acereae</taxon>
        <taxon>Dipteronia</taxon>
    </lineage>
</organism>
<gene>
    <name evidence="2" type="ORF">Dsin_019083</name>
</gene>
<comment type="caution">
    <text evidence="2">The sequence shown here is derived from an EMBL/GenBank/DDBJ whole genome shotgun (WGS) entry which is preliminary data.</text>
</comment>
<evidence type="ECO:0000313" key="2">
    <source>
        <dbReference type="EMBL" id="KAK3205037.1"/>
    </source>
</evidence>
<dbReference type="EMBL" id="JANJYJ010000006">
    <property type="protein sequence ID" value="KAK3205037.1"/>
    <property type="molecule type" value="Genomic_DNA"/>
</dbReference>
<keyword evidence="3" id="KW-1185">Reference proteome</keyword>
<proteinExistence type="predicted"/>
<feature type="domain" description="Retrotransposon gag" evidence="1">
    <location>
        <begin position="109"/>
        <end position="172"/>
    </location>
</feature>
<dbReference type="Proteomes" id="UP001281410">
    <property type="component" value="Unassembled WGS sequence"/>
</dbReference>
<sequence>MKNSRDGSQSPHDVSTSCGVNNFGPANASIVGGDLPSATPTSTGQAAISYMDIPPKISLDAFWQVQESLRGVIEDAARQGINVIATANLTSPYQLSMPVVAQDPKDVPANFGGSRSRWFGGLTSGSIRNFKELIQAFTRQFMGNIQRRKSMSVLSTLKQKNVEKLKDYLTRFS</sequence>
<protein>
    <recommendedName>
        <fullName evidence="1">Retrotransposon gag domain-containing protein</fullName>
    </recommendedName>
</protein>
<evidence type="ECO:0000313" key="3">
    <source>
        <dbReference type="Proteomes" id="UP001281410"/>
    </source>
</evidence>
<accession>A0AAE0A6H7</accession>
<dbReference type="Pfam" id="PF03732">
    <property type="entry name" value="Retrotrans_gag"/>
    <property type="match status" value="1"/>
</dbReference>
<reference evidence="2" key="1">
    <citation type="journal article" date="2023" name="Plant J.">
        <title>Genome sequences and population genomics provide insights into the demographic history, inbreeding, and mutation load of two 'living fossil' tree species of Dipteronia.</title>
        <authorList>
            <person name="Feng Y."/>
            <person name="Comes H.P."/>
            <person name="Chen J."/>
            <person name="Zhu S."/>
            <person name="Lu R."/>
            <person name="Zhang X."/>
            <person name="Li P."/>
            <person name="Qiu J."/>
            <person name="Olsen K.M."/>
            <person name="Qiu Y."/>
        </authorList>
    </citation>
    <scope>NUCLEOTIDE SEQUENCE</scope>
    <source>
        <strain evidence="2">NBL</strain>
    </source>
</reference>
<dbReference type="InterPro" id="IPR005162">
    <property type="entry name" value="Retrotrans_gag_dom"/>
</dbReference>
<evidence type="ECO:0000259" key="1">
    <source>
        <dbReference type="Pfam" id="PF03732"/>
    </source>
</evidence>